<gene>
    <name evidence="6" type="ORF">HHL11_23450</name>
</gene>
<proteinExistence type="inferred from homology"/>
<comment type="caution">
    <text evidence="6">The sequence shown here is derived from an EMBL/GenBank/DDBJ whole genome shotgun (WGS) entry which is preliminary data.</text>
</comment>
<dbReference type="GO" id="GO:0019752">
    <property type="term" value="P:carboxylic acid metabolic process"/>
    <property type="evidence" value="ECO:0007669"/>
    <property type="project" value="UniProtKB-ARBA"/>
</dbReference>
<dbReference type="FunFam" id="3.90.850.10:FF:000002">
    <property type="entry name" value="2-hydroxyhepta-2,4-diene-1,7-dioate isomerase"/>
    <property type="match status" value="1"/>
</dbReference>
<organism evidence="6 7">
    <name type="scientific">Ramlibacter agri</name>
    <dbReference type="NCBI Taxonomy" id="2728837"/>
    <lineage>
        <taxon>Bacteria</taxon>
        <taxon>Pseudomonadati</taxon>
        <taxon>Pseudomonadota</taxon>
        <taxon>Betaproteobacteria</taxon>
        <taxon>Burkholderiales</taxon>
        <taxon>Comamonadaceae</taxon>
        <taxon>Ramlibacter</taxon>
    </lineage>
</organism>
<dbReference type="EMBL" id="JABBFX010000002">
    <property type="protein sequence ID" value="NML46719.1"/>
    <property type="molecule type" value="Genomic_DNA"/>
</dbReference>
<name>A0A848HB36_9BURK</name>
<evidence type="ECO:0000313" key="6">
    <source>
        <dbReference type="EMBL" id="NML46719.1"/>
    </source>
</evidence>
<comment type="cofactor">
    <cofactor evidence="1">
        <name>Mg(2+)</name>
        <dbReference type="ChEBI" id="CHEBI:18420"/>
    </cofactor>
</comment>
<evidence type="ECO:0000256" key="2">
    <source>
        <dbReference type="ARBA" id="ARBA00010211"/>
    </source>
</evidence>
<dbReference type="GO" id="GO:0016853">
    <property type="term" value="F:isomerase activity"/>
    <property type="evidence" value="ECO:0007669"/>
    <property type="project" value="UniProtKB-ARBA"/>
</dbReference>
<evidence type="ECO:0000256" key="1">
    <source>
        <dbReference type="ARBA" id="ARBA00001946"/>
    </source>
</evidence>
<dbReference type="Pfam" id="PF01557">
    <property type="entry name" value="FAA_hydrolase"/>
    <property type="match status" value="1"/>
</dbReference>
<dbReference type="Gene3D" id="3.90.850.10">
    <property type="entry name" value="Fumarylacetoacetase-like, C-terminal domain"/>
    <property type="match status" value="1"/>
</dbReference>
<dbReference type="Proteomes" id="UP000541185">
    <property type="component" value="Unassembled WGS sequence"/>
</dbReference>
<dbReference type="InterPro" id="IPR011234">
    <property type="entry name" value="Fumarylacetoacetase-like_C"/>
</dbReference>
<evidence type="ECO:0000256" key="4">
    <source>
        <dbReference type="ARBA" id="ARBA00022801"/>
    </source>
</evidence>
<comment type="similarity">
    <text evidence="2">Belongs to the FAH family.</text>
</comment>
<dbReference type="PANTHER" id="PTHR11820:SF7">
    <property type="entry name" value="ACYLPYRUVASE FAHD1, MITOCHONDRIAL"/>
    <property type="match status" value="1"/>
</dbReference>
<dbReference type="GO" id="GO:0046872">
    <property type="term" value="F:metal ion binding"/>
    <property type="evidence" value="ECO:0007669"/>
    <property type="project" value="UniProtKB-KW"/>
</dbReference>
<feature type="domain" description="Fumarylacetoacetase-like C-terminal" evidence="5">
    <location>
        <begin position="88"/>
        <end position="299"/>
    </location>
</feature>
<evidence type="ECO:0000259" key="5">
    <source>
        <dbReference type="Pfam" id="PF01557"/>
    </source>
</evidence>
<dbReference type="SUPFAM" id="SSF56529">
    <property type="entry name" value="FAH"/>
    <property type="match status" value="1"/>
</dbReference>
<dbReference type="RefSeq" id="WP_169420966.1">
    <property type="nucleotide sequence ID" value="NZ_JABBFX010000002.1"/>
</dbReference>
<protein>
    <submittedName>
        <fullName evidence="6">Fumarylacetoacetate hydrolase family protein</fullName>
    </submittedName>
</protein>
<evidence type="ECO:0000256" key="3">
    <source>
        <dbReference type="ARBA" id="ARBA00022723"/>
    </source>
</evidence>
<keyword evidence="7" id="KW-1185">Reference proteome</keyword>
<keyword evidence="3" id="KW-0479">Metal-binding</keyword>
<reference evidence="6 7" key="1">
    <citation type="submission" date="2020-04" db="EMBL/GenBank/DDBJ databases">
        <title>Ramlibacter sp. G-1-2-2 isolated from soil.</title>
        <authorList>
            <person name="Dahal R.H."/>
        </authorList>
    </citation>
    <scope>NUCLEOTIDE SEQUENCE [LARGE SCALE GENOMIC DNA]</scope>
    <source>
        <strain evidence="6 7">G-1-2-2</strain>
    </source>
</reference>
<accession>A0A848HB36</accession>
<sequence>MKFLNFVHGDAPSLGALISDGRILDLSSAWDQAGVPRCVDDLMRAGPQALETASRLIARAEAQQPGMPMVAYDRAIILPPVASTGRNIFNVGRNYRDHIIEGNIANGRPANAFPEAIEFFTKPRTALVGHRGSVLRHGKLTNSLDYEVELAIVIGKGGRDIKREDARGHVFGYTILNDITARDLQKKHGQWFKGKALDTSCPLGPVVVHASAIADPDKLDLELDIDGDLRQSDNTSDMLFDVASIIEQLSAGMTLECGDVIATGTPKGVGFAQKPPRCMEVGQTVNARIKGIGELSNVIVEG</sequence>
<keyword evidence="4 6" id="KW-0378">Hydrolase</keyword>
<dbReference type="GO" id="GO:0018773">
    <property type="term" value="F:acetylpyruvate hydrolase activity"/>
    <property type="evidence" value="ECO:0007669"/>
    <property type="project" value="TreeGrafter"/>
</dbReference>
<evidence type="ECO:0000313" key="7">
    <source>
        <dbReference type="Proteomes" id="UP000541185"/>
    </source>
</evidence>
<dbReference type="AlphaFoldDB" id="A0A848HB36"/>
<dbReference type="PANTHER" id="PTHR11820">
    <property type="entry name" value="ACYLPYRUVASE"/>
    <property type="match status" value="1"/>
</dbReference>
<dbReference type="InterPro" id="IPR036663">
    <property type="entry name" value="Fumarylacetoacetase_C_sf"/>
</dbReference>